<dbReference type="InterPro" id="IPR045175">
    <property type="entry name" value="M28_fam"/>
</dbReference>
<keyword evidence="3" id="KW-1185">Reference proteome</keyword>
<evidence type="ECO:0000259" key="1">
    <source>
        <dbReference type="Pfam" id="PF04389"/>
    </source>
</evidence>
<dbReference type="Proteomes" id="UP000309128">
    <property type="component" value="Unassembled WGS sequence"/>
</dbReference>
<comment type="caution">
    <text evidence="2">The sequence shown here is derived from an EMBL/GenBank/DDBJ whole genome shotgun (WGS) entry which is preliminary data.</text>
</comment>
<reference evidence="2 3" key="1">
    <citation type="submission" date="2019-05" db="EMBL/GenBank/DDBJ databases">
        <title>Draft genome sequence of Nonomuraea turkmeniaca DSM 43926.</title>
        <authorList>
            <person name="Saricaoglu S."/>
            <person name="Isik K."/>
        </authorList>
    </citation>
    <scope>NUCLEOTIDE SEQUENCE [LARGE SCALE GENOMIC DNA]</scope>
    <source>
        <strain evidence="2 3">DSM 43926</strain>
    </source>
</reference>
<dbReference type="PANTHER" id="PTHR12147">
    <property type="entry name" value="METALLOPEPTIDASE M28 FAMILY MEMBER"/>
    <property type="match status" value="1"/>
</dbReference>
<evidence type="ECO:0000313" key="3">
    <source>
        <dbReference type="Proteomes" id="UP000309128"/>
    </source>
</evidence>
<dbReference type="OrthoDB" id="345880at2"/>
<proteinExistence type="predicted"/>
<protein>
    <submittedName>
        <fullName evidence="2">Zn-dependent exopeptidase M28</fullName>
    </submittedName>
</protein>
<gene>
    <name evidence="2" type="ORF">ETD86_37700</name>
</gene>
<feature type="domain" description="Peptidase M28" evidence="1">
    <location>
        <begin position="93"/>
        <end position="288"/>
    </location>
</feature>
<dbReference type="GO" id="GO:0006508">
    <property type="term" value="P:proteolysis"/>
    <property type="evidence" value="ECO:0007669"/>
    <property type="project" value="InterPro"/>
</dbReference>
<dbReference type="Pfam" id="PF04389">
    <property type="entry name" value="Peptidase_M28"/>
    <property type="match status" value="1"/>
</dbReference>
<organism evidence="2 3">
    <name type="scientific">Nonomuraea turkmeniaca</name>
    <dbReference type="NCBI Taxonomy" id="103838"/>
    <lineage>
        <taxon>Bacteria</taxon>
        <taxon>Bacillati</taxon>
        <taxon>Actinomycetota</taxon>
        <taxon>Actinomycetes</taxon>
        <taxon>Streptosporangiales</taxon>
        <taxon>Streptosporangiaceae</taxon>
        <taxon>Nonomuraea</taxon>
    </lineage>
</organism>
<name>A0A5S4FP34_9ACTN</name>
<sequence length="305" mass="31933">MCYQMSPLTGETTVFRTVVPARRTPDPAVQDLVKLVDEDGFRANLAALVAHGTRHSLNSGFKAAAEGARDVLRQLGYSASLVPITVGSGSSFNIVAESTGVGAAPRGRVLVTAHIDSINIEGGPSAPAPGADDNGSGAAGLLEMARVFAGTQTEHDLCLLLFGGEEQGLFGSREYVSMLTRTDRDRIRAVINMDMIATLNTTAPTVLLEGADLSQALIDELAAAAATYTSLTVQTSLNPFASDHVPFIDASIPAVLTIEGADRANENVHTGNDKLTHIHFDLALDILRMNVAATAALAGLSRPET</sequence>
<dbReference type="InterPro" id="IPR007484">
    <property type="entry name" value="Peptidase_M28"/>
</dbReference>
<dbReference type="AlphaFoldDB" id="A0A5S4FP34"/>
<dbReference type="Gene3D" id="3.40.630.10">
    <property type="entry name" value="Zn peptidases"/>
    <property type="match status" value="1"/>
</dbReference>
<dbReference type="PANTHER" id="PTHR12147:SF26">
    <property type="entry name" value="PEPTIDASE M28 DOMAIN-CONTAINING PROTEIN"/>
    <property type="match status" value="1"/>
</dbReference>
<dbReference type="EMBL" id="VCKY01000173">
    <property type="protein sequence ID" value="TMR10912.1"/>
    <property type="molecule type" value="Genomic_DNA"/>
</dbReference>
<accession>A0A5S4FP34</accession>
<evidence type="ECO:0000313" key="2">
    <source>
        <dbReference type="EMBL" id="TMR10912.1"/>
    </source>
</evidence>
<dbReference type="SUPFAM" id="SSF53187">
    <property type="entry name" value="Zn-dependent exopeptidases"/>
    <property type="match status" value="1"/>
</dbReference>
<dbReference type="GO" id="GO:0008235">
    <property type="term" value="F:metalloexopeptidase activity"/>
    <property type="evidence" value="ECO:0007669"/>
    <property type="project" value="InterPro"/>
</dbReference>